<dbReference type="AlphaFoldDB" id="A0A6G8S342"/>
<dbReference type="PANTHER" id="PTHR30509:SF9">
    <property type="entry name" value="MULTIDRUG RESISTANCE PROTEIN MDTO"/>
    <property type="match status" value="1"/>
</dbReference>
<feature type="transmembrane region" description="Helical" evidence="7">
    <location>
        <begin position="17"/>
        <end position="35"/>
    </location>
</feature>
<evidence type="ECO:0000256" key="6">
    <source>
        <dbReference type="ARBA" id="ARBA00023136"/>
    </source>
</evidence>
<keyword evidence="6 7" id="KW-0472">Membrane</keyword>
<protein>
    <submittedName>
        <fullName evidence="8">FUSC family protein</fullName>
    </submittedName>
</protein>
<evidence type="ECO:0000256" key="3">
    <source>
        <dbReference type="ARBA" id="ARBA00022475"/>
    </source>
</evidence>
<keyword evidence="5 7" id="KW-1133">Transmembrane helix</keyword>
<proteinExistence type="predicted"/>
<dbReference type="RefSeq" id="WP_166323104.1">
    <property type="nucleotide sequence ID" value="NZ_CP049916.1"/>
</dbReference>
<keyword evidence="4 7" id="KW-0812">Transmembrane</keyword>
<feature type="transmembrane region" description="Helical" evidence="7">
    <location>
        <begin position="41"/>
        <end position="58"/>
    </location>
</feature>
<gene>
    <name evidence="8" type="ORF">G8D99_04750</name>
</gene>
<evidence type="ECO:0000256" key="2">
    <source>
        <dbReference type="ARBA" id="ARBA00022448"/>
    </source>
</evidence>
<evidence type="ECO:0000313" key="8">
    <source>
        <dbReference type="EMBL" id="QIO08393.1"/>
    </source>
</evidence>
<dbReference type="KEGG" id="alj:G8D99_04750"/>
<feature type="transmembrane region" description="Helical" evidence="7">
    <location>
        <begin position="384"/>
        <end position="404"/>
    </location>
</feature>
<feature type="transmembrane region" description="Helical" evidence="7">
    <location>
        <begin position="145"/>
        <end position="167"/>
    </location>
</feature>
<dbReference type="InterPro" id="IPR006726">
    <property type="entry name" value="PHBA_efflux_AaeB/fusaric-R"/>
</dbReference>
<keyword evidence="9" id="KW-1185">Reference proteome</keyword>
<dbReference type="GO" id="GO:0005886">
    <property type="term" value="C:plasma membrane"/>
    <property type="evidence" value="ECO:0007669"/>
    <property type="project" value="UniProtKB-SubCell"/>
</dbReference>
<sequence>MLLTKQLFALRPNKSDWIFAIKTFIAGILALYIAFSLDLSYPIWAIGTVFVIANPYTGMTASKSVFRVLGTVLGAAVTIVVTPILIHTPWLFTLFLAIWVGGCLYISLLDRTPRSYMFMLAGYTAVIIAFTIINNIETATVFDLAIGRVIEISLGVLCSAVVMTAIYPMNIAPAVQNQVAKLLKDTEQVFDKIMMQAFSNLEQDAQSQDSIKQNYSKTFNAMTRDIANLHVMAIHLSYERSKIKGMTKPLQEMLHQLSMVTTNLVAMSERMKQLEPIPQVAQQQIQLIHQHILEFLKQQPTQRNHELNLLPDDFHQDFDQLEQLLEPDQRILIASLKMDIRHFIQNIRAIHLIWHRIQQGDYVLPETIIPIASHYPSLHRDHGIAVRGGISAFIVVMIGTGIWIVTGWKAGYMMAEMAAITACILTSLDNPVPALKMFVRANVYAIVVIFIYGFGIFPMVTEFWQMGLVLAPFILFCLLLYPHPPLNAIGLPLIMGVIMGLNFHNRYSIDTVTFIDSSLGTVLGPMISILIIRLVRSMSPDMSAQRILTTHYHAIRQALYLPYGVKFRIHLRQMLDSIGVLNTKIVQSDDLKHNINLAMIECSAIVDLTRLQELMLKLPKGDQLRLALEELIMGLDDYLRAKELNQNTTSFLNSIQPKIERLKANSKIVADSNVAERLQISLNNIQTSLCHQSTVSA</sequence>
<comment type="subcellular location">
    <subcellularLocation>
        <location evidence="1">Cell membrane</location>
        <topology evidence="1">Multi-pass membrane protein</topology>
    </subcellularLocation>
</comment>
<organism evidence="8 9">
    <name type="scientific">Acinetobacter lanii</name>
    <dbReference type="NCBI Taxonomy" id="2715163"/>
    <lineage>
        <taxon>Bacteria</taxon>
        <taxon>Pseudomonadati</taxon>
        <taxon>Pseudomonadota</taxon>
        <taxon>Gammaproteobacteria</taxon>
        <taxon>Moraxellales</taxon>
        <taxon>Moraxellaceae</taxon>
        <taxon>Acinetobacter</taxon>
    </lineage>
</organism>
<evidence type="ECO:0000313" key="9">
    <source>
        <dbReference type="Proteomes" id="UP000501939"/>
    </source>
</evidence>
<dbReference type="GO" id="GO:0022857">
    <property type="term" value="F:transmembrane transporter activity"/>
    <property type="evidence" value="ECO:0007669"/>
    <property type="project" value="InterPro"/>
</dbReference>
<keyword evidence="3" id="KW-1003">Cell membrane</keyword>
<feature type="transmembrane region" description="Helical" evidence="7">
    <location>
        <begin position="517"/>
        <end position="535"/>
    </location>
</feature>
<dbReference type="Proteomes" id="UP000501939">
    <property type="component" value="Chromosome"/>
</dbReference>
<evidence type="ECO:0000256" key="1">
    <source>
        <dbReference type="ARBA" id="ARBA00004651"/>
    </source>
</evidence>
<reference evidence="8 9" key="1">
    <citation type="submission" date="2020-03" db="EMBL/GenBank/DDBJ databases">
        <authorList>
            <person name="Zhu W."/>
        </authorList>
    </citation>
    <scope>NUCLEOTIDE SEQUENCE [LARGE SCALE GENOMIC DNA]</scope>
    <source>
        <strain evidence="8 9">185</strain>
    </source>
</reference>
<name>A0A6G8S342_9GAMM</name>
<evidence type="ECO:0000256" key="5">
    <source>
        <dbReference type="ARBA" id="ARBA00022989"/>
    </source>
</evidence>
<dbReference type="PANTHER" id="PTHR30509">
    <property type="entry name" value="P-HYDROXYBENZOIC ACID EFFLUX PUMP SUBUNIT-RELATED"/>
    <property type="match status" value="1"/>
</dbReference>
<evidence type="ECO:0000256" key="4">
    <source>
        <dbReference type="ARBA" id="ARBA00022692"/>
    </source>
</evidence>
<dbReference type="EMBL" id="CP049916">
    <property type="protein sequence ID" value="QIO08393.1"/>
    <property type="molecule type" value="Genomic_DNA"/>
</dbReference>
<feature type="transmembrane region" description="Helical" evidence="7">
    <location>
        <begin position="116"/>
        <end position="133"/>
    </location>
</feature>
<accession>A0A6G8S342</accession>
<evidence type="ECO:0000256" key="7">
    <source>
        <dbReference type="SAM" id="Phobius"/>
    </source>
</evidence>
<dbReference type="Pfam" id="PF04632">
    <property type="entry name" value="FUSC"/>
    <property type="match status" value="1"/>
</dbReference>
<keyword evidence="2" id="KW-0813">Transport</keyword>
<feature type="transmembrane region" description="Helical" evidence="7">
    <location>
        <begin position="65"/>
        <end position="84"/>
    </location>
</feature>
<feature type="transmembrane region" description="Helical" evidence="7">
    <location>
        <begin position="437"/>
        <end position="457"/>
    </location>
</feature>
<feature type="transmembrane region" description="Helical" evidence="7">
    <location>
        <begin position="90"/>
        <end position="109"/>
    </location>
</feature>
<feature type="transmembrane region" description="Helical" evidence="7">
    <location>
        <begin position="463"/>
        <end position="481"/>
    </location>
</feature>